<evidence type="ECO:0000259" key="10">
    <source>
        <dbReference type="Pfam" id="PF02355"/>
    </source>
</evidence>
<dbReference type="SUPFAM" id="SSF82866">
    <property type="entry name" value="Multidrug efflux transporter AcrB transmembrane domain"/>
    <property type="match status" value="1"/>
</dbReference>
<accession>A0ABS3ZET7</accession>
<feature type="transmembrane region" description="Helical" evidence="9">
    <location>
        <begin position="132"/>
        <end position="149"/>
    </location>
</feature>
<dbReference type="Proteomes" id="UP000810171">
    <property type="component" value="Unassembled WGS sequence"/>
</dbReference>
<evidence type="ECO:0000313" key="12">
    <source>
        <dbReference type="Proteomes" id="UP000810171"/>
    </source>
</evidence>
<evidence type="ECO:0000256" key="1">
    <source>
        <dbReference type="ARBA" id="ARBA00004651"/>
    </source>
</evidence>
<dbReference type="EMBL" id="JACVEW010000026">
    <property type="protein sequence ID" value="MBP0049830.1"/>
    <property type="molecule type" value="Genomic_DNA"/>
</dbReference>
<keyword evidence="7 9" id="KW-0811">Translocation</keyword>
<dbReference type="Pfam" id="PF02355">
    <property type="entry name" value="SecD_SecF_C"/>
    <property type="match status" value="1"/>
</dbReference>
<comment type="caution">
    <text evidence="11">The sequence shown here is derived from an EMBL/GenBank/DDBJ whole genome shotgun (WGS) entry which is preliminary data.</text>
</comment>
<keyword evidence="6 9" id="KW-1133">Transmembrane helix</keyword>
<keyword evidence="8 9" id="KW-0472">Membrane</keyword>
<dbReference type="InterPro" id="IPR048634">
    <property type="entry name" value="SecD_SecF_C"/>
</dbReference>
<dbReference type="Gene3D" id="1.20.1640.10">
    <property type="entry name" value="Multidrug efflux transporter AcrB transmembrane domain"/>
    <property type="match status" value="1"/>
</dbReference>
<feature type="domain" description="Protein export membrane protein SecD/SecF C-terminal" evidence="10">
    <location>
        <begin position="105"/>
        <end position="286"/>
    </location>
</feature>
<dbReference type="InterPro" id="IPR022645">
    <property type="entry name" value="SecD/SecF_bac"/>
</dbReference>
<feature type="transmembrane region" description="Helical" evidence="9">
    <location>
        <begin position="259"/>
        <end position="283"/>
    </location>
</feature>
<comment type="function">
    <text evidence="9">Part of the Sec protein translocase complex. Interacts with the SecYEG preprotein conducting channel. SecDF uses the proton motive force (PMF) to complete protein translocation after the ATP-dependent function of SecA.</text>
</comment>
<feature type="transmembrane region" description="Helical" evidence="9">
    <location>
        <begin position="235"/>
        <end position="253"/>
    </location>
</feature>
<feature type="transmembrane region" description="Helical" evidence="9">
    <location>
        <begin position="183"/>
        <end position="204"/>
    </location>
</feature>
<evidence type="ECO:0000256" key="7">
    <source>
        <dbReference type="ARBA" id="ARBA00023010"/>
    </source>
</evidence>
<dbReference type="InterPro" id="IPR022813">
    <property type="entry name" value="SecD/SecF_arch_bac"/>
</dbReference>
<comment type="caution">
    <text evidence="9">Lacks conserved residue(s) required for the propagation of feature annotation.</text>
</comment>
<dbReference type="NCBIfam" id="TIGR00966">
    <property type="entry name" value="transloc_SecF"/>
    <property type="match status" value="1"/>
</dbReference>
<keyword evidence="3 9" id="KW-1003">Cell membrane</keyword>
<evidence type="ECO:0000313" key="11">
    <source>
        <dbReference type="EMBL" id="MBP0049830.1"/>
    </source>
</evidence>
<organism evidence="11 12">
    <name type="scientific">Marinobacterium alkalitolerans</name>
    <dbReference type="NCBI Taxonomy" id="1542925"/>
    <lineage>
        <taxon>Bacteria</taxon>
        <taxon>Pseudomonadati</taxon>
        <taxon>Pseudomonadota</taxon>
        <taxon>Gammaproteobacteria</taxon>
        <taxon>Oceanospirillales</taxon>
        <taxon>Oceanospirillaceae</taxon>
        <taxon>Marinobacterium</taxon>
    </lineage>
</organism>
<dbReference type="NCBIfam" id="TIGR00916">
    <property type="entry name" value="2A0604s01"/>
    <property type="match status" value="1"/>
</dbReference>
<evidence type="ECO:0000256" key="2">
    <source>
        <dbReference type="ARBA" id="ARBA00022448"/>
    </source>
</evidence>
<dbReference type="InterPro" id="IPR022646">
    <property type="entry name" value="SecD/SecF_CS"/>
</dbReference>
<comment type="similarity">
    <text evidence="9">Belongs to the SecD/SecF family. SecF subfamily.</text>
</comment>
<comment type="subunit">
    <text evidence="9">Forms a complex with SecD. Part of the essential Sec protein translocation apparatus which comprises SecA, SecYEG and auxiliary proteins SecDF-YajC and YidC.</text>
</comment>
<comment type="subcellular location">
    <subcellularLocation>
        <location evidence="1 9">Cell membrane</location>
        <topology evidence="1 9">Multi-pass membrane protein</topology>
    </subcellularLocation>
</comment>
<dbReference type="InterPro" id="IPR055344">
    <property type="entry name" value="SecD_SecF_C_bact"/>
</dbReference>
<dbReference type="PANTHER" id="PTHR30081:SF8">
    <property type="entry name" value="PROTEIN TRANSLOCASE SUBUNIT SECF"/>
    <property type="match status" value="1"/>
</dbReference>
<keyword evidence="12" id="KW-1185">Reference proteome</keyword>
<gene>
    <name evidence="9 11" type="primary">secF</name>
    <name evidence="11" type="ORF">H9C73_13940</name>
</gene>
<evidence type="ECO:0000256" key="6">
    <source>
        <dbReference type="ARBA" id="ARBA00022989"/>
    </source>
</evidence>
<dbReference type="PANTHER" id="PTHR30081">
    <property type="entry name" value="PROTEIN-EXPORT MEMBRANE PROTEIN SEC"/>
    <property type="match status" value="1"/>
</dbReference>
<protein>
    <recommendedName>
        <fullName evidence="9">Protein-export membrane protein SecF</fullName>
    </recommendedName>
</protein>
<evidence type="ECO:0000256" key="3">
    <source>
        <dbReference type="ARBA" id="ARBA00022475"/>
    </source>
</evidence>
<proteinExistence type="inferred from homology"/>
<name>A0ABS3ZET7_9GAMM</name>
<dbReference type="PRINTS" id="PR01755">
    <property type="entry name" value="SECFTRNLCASE"/>
</dbReference>
<reference evidence="11 12" key="1">
    <citation type="submission" date="2020-09" db="EMBL/GenBank/DDBJ databases">
        <authorList>
            <person name="Tanuku N.R.S."/>
        </authorList>
    </citation>
    <scope>NUCLEOTIDE SEQUENCE [LARGE SCALE GENOMIC DNA]</scope>
    <source>
        <strain evidence="11 12">AK62</strain>
    </source>
</reference>
<dbReference type="HAMAP" id="MF_01464_B">
    <property type="entry name" value="SecF_B"/>
    <property type="match status" value="1"/>
</dbReference>
<sequence>MATGKIYNFMGVRKLALAFSLVLMLISIGSLAVNGLKFGLDFTGGSLVEIGYEEAADLERVRTQLQGAGFEDVTVQTFGSPRDVLIRLQADHDPKLGDKVLQALQSGSDQNLELRRNEFVGSQVGEELREQGGLGMLLALFMIMVYLAFRFQLKFSVGAVVALIHDVLVVLGFFSLLQVEFDLTVLAAVLAVIGYSLNDTIVVYDRIRENFRVMRKGDSVEVMNTSLSQTLSRTLMTSITTLLVLVALFYFGGEMIHGFAMALLVGVLIGTYSSIYVAANALLMMNVTREDLLPPQKEEGEDAEEMP</sequence>
<feature type="transmembrane region" description="Helical" evidence="9">
    <location>
        <begin position="156"/>
        <end position="177"/>
    </location>
</feature>
<evidence type="ECO:0000256" key="9">
    <source>
        <dbReference type="HAMAP-Rule" id="MF_01464"/>
    </source>
</evidence>
<evidence type="ECO:0000256" key="5">
    <source>
        <dbReference type="ARBA" id="ARBA00022927"/>
    </source>
</evidence>
<dbReference type="RefSeq" id="WP_209288515.1">
    <property type="nucleotide sequence ID" value="NZ_JACVEW010000026.1"/>
</dbReference>
<keyword evidence="5 9" id="KW-0653">Protein transport</keyword>
<evidence type="ECO:0000256" key="4">
    <source>
        <dbReference type="ARBA" id="ARBA00022692"/>
    </source>
</evidence>
<keyword evidence="2 9" id="KW-0813">Transport</keyword>
<evidence type="ECO:0000256" key="8">
    <source>
        <dbReference type="ARBA" id="ARBA00023136"/>
    </source>
</evidence>
<dbReference type="InterPro" id="IPR005665">
    <property type="entry name" value="SecF_bac"/>
</dbReference>
<dbReference type="Pfam" id="PF07549">
    <property type="entry name" value="Sec_GG"/>
    <property type="match status" value="1"/>
</dbReference>
<keyword evidence="4 9" id="KW-0812">Transmembrane</keyword>